<dbReference type="SUPFAM" id="SSF53822">
    <property type="entry name" value="Periplasmic binding protein-like I"/>
    <property type="match status" value="1"/>
</dbReference>
<evidence type="ECO:0000256" key="3">
    <source>
        <dbReference type="ARBA" id="ARBA00023163"/>
    </source>
</evidence>
<dbReference type="SMART" id="SM00354">
    <property type="entry name" value="HTH_LACI"/>
    <property type="match status" value="1"/>
</dbReference>
<dbReference type="GO" id="GO:0003700">
    <property type="term" value="F:DNA-binding transcription factor activity"/>
    <property type="evidence" value="ECO:0007669"/>
    <property type="project" value="TreeGrafter"/>
</dbReference>
<evidence type="ECO:0000256" key="1">
    <source>
        <dbReference type="ARBA" id="ARBA00023015"/>
    </source>
</evidence>
<dbReference type="InterPro" id="IPR010982">
    <property type="entry name" value="Lambda_DNA-bd_dom_sf"/>
</dbReference>
<reference evidence="5" key="1">
    <citation type="journal article" date="2020" name="Biotechnol. Biofuels">
        <title>New insights from the biogas microbiome by comprehensive genome-resolved metagenomics of nearly 1600 species originating from multiple anaerobic digesters.</title>
        <authorList>
            <person name="Campanaro S."/>
            <person name="Treu L."/>
            <person name="Rodriguez-R L.M."/>
            <person name="Kovalovszki A."/>
            <person name="Ziels R.M."/>
            <person name="Maus I."/>
            <person name="Zhu X."/>
            <person name="Kougias P.G."/>
            <person name="Basile A."/>
            <person name="Luo G."/>
            <person name="Schluter A."/>
            <person name="Konstantinidis K.T."/>
            <person name="Angelidaki I."/>
        </authorList>
    </citation>
    <scope>NUCLEOTIDE SEQUENCE</scope>
    <source>
        <strain evidence="5">AS01afH2WH_6</strain>
    </source>
</reference>
<dbReference type="PROSITE" id="PS00356">
    <property type="entry name" value="HTH_LACI_1"/>
    <property type="match status" value="1"/>
</dbReference>
<reference evidence="5" key="2">
    <citation type="submission" date="2020-01" db="EMBL/GenBank/DDBJ databases">
        <authorList>
            <person name="Campanaro S."/>
        </authorList>
    </citation>
    <scope>NUCLEOTIDE SEQUENCE</scope>
    <source>
        <strain evidence="5">AS01afH2WH_6</strain>
    </source>
</reference>
<keyword evidence="1" id="KW-0805">Transcription regulation</keyword>
<dbReference type="Gene3D" id="3.40.50.2300">
    <property type="match status" value="2"/>
</dbReference>
<keyword evidence="2" id="KW-0238">DNA-binding</keyword>
<dbReference type="InterPro" id="IPR028082">
    <property type="entry name" value="Peripla_BP_I"/>
</dbReference>
<dbReference type="CDD" id="cd01392">
    <property type="entry name" value="HTH_LacI"/>
    <property type="match status" value="1"/>
</dbReference>
<evidence type="ECO:0000259" key="4">
    <source>
        <dbReference type="PROSITE" id="PS50932"/>
    </source>
</evidence>
<feature type="domain" description="HTH lacI-type" evidence="4">
    <location>
        <begin position="12"/>
        <end position="66"/>
    </location>
</feature>
<dbReference type="InterPro" id="IPR046335">
    <property type="entry name" value="LacI/GalR-like_sensor"/>
</dbReference>
<keyword evidence="3" id="KW-0804">Transcription</keyword>
<evidence type="ECO:0000256" key="2">
    <source>
        <dbReference type="ARBA" id="ARBA00023125"/>
    </source>
</evidence>
<evidence type="ECO:0000313" key="6">
    <source>
        <dbReference type="Proteomes" id="UP000767327"/>
    </source>
</evidence>
<name>A0A971CXN5_9BIFI</name>
<dbReference type="PANTHER" id="PTHR30146:SF109">
    <property type="entry name" value="HTH-TYPE TRANSCRIPTIONAL REGULATOR GALS"/>
    <property type="match status" value="1"/>
</dbReference>
<dbReference type="Pfam" id="PF13377">
    <property type="entry name" value="Peripla_BP_3"/>
    <property type="match status" value="1"/>
</dbReference>
<dbReference type="SUPFAM" id="SSF47413">
    <property type="entry name" value="lambda repressor-like DNA-binding domains"/>
    <property type="match status" value="1"/>
</dbReference>
<accession>A0A971CXN5</accession>
<evidence type="ECO:0000313" key="5">
    <source>
        <dbReference type="EMBL" id="NLT78692.1"/>
    </source>
</evidence>
<protein>
    <submittedName>
        <fullName evidence="5">LacI family transcriptional regulator</fullName>
    </submittedName>
</protein>
<dbReference type="GO" id="GO:0000976">
    <property type="term" value="F:transcription cis-regulatory region binding"/>
    <property type="evidence" value="ECO:0007669"/>
    <property type="project" value="TreeGrafter"/>
</dbReference>
<dbReference type="InterPro" id="IPR000843">
    <property type="entry name" value="HTH_LacI"/>
</dbReference>
<dbReference type="Gene3D" id="1.10.260.40">
    <property type="entry name" value="lambda repressor-like DNA-binding domains"/>
    <property type="match status" value="1"/>
</dbReference>
<dbReference type="Proteomes" id="UP000767327">
    <property type="component" value="Unassembled WGS sequence"/>
</dbReference>
<proteinExistence type="predicted"/>
<dbReference type="Pfam" id="PF00356">
    <property type="entry name" value="LacI"/>
    <property type="match status" value="1"/>
</dbReference>
<dbReference type="AlphaFoldDB" id="A0A971CXN5"/>
<dbReference type="RefSeq" id="WP_273171916.1">
    <property type="nucleotide sequence ID" value="NZ_JAAXZR010000002.1"/>
</dbReference>
<dbReference type="PROSITE" id="PS50932">
    <property type="entry name" value="HTH_LACI_2"/>
    <property type="match status" value="1"/>
</dbReference>
<gene>
    <name evidence="5" type="ORF">GXW98_00155</name>
</gene>
<comment type="caution">
    <text evidence="5">The sequence shown here is derived from an EMBL/GenBank/DDBJ whole genome shotgun (WGS) entry which is preliminary data.</text>
</comment>
<sequence length="370" mass="39768">MSGTTGGNGKKPSIFEVAKRAGVSHQTVSRVINHSPDVAAATRRKVQEAIRKLGYRPSSSARALASHRSRTIGLIAGNGRDPASITMLSAIEATARARGFFLSVTFIDEAGATRRDFDEACECLISQNVEACIILASTELLLEYACAVNISPPRVVVTATHGIGAAGKSALRRLSARNAAVVGIDQWSAIHEVAVAVHGMGHRSAWYLAGPSQWRDAATRLLAWERCSAEYSIDSRTIRAQTWSPMEAYARINHYLEAYGERGGNLPTVIVTGNDNQAIGVARALHEHSIRIPKDVSLVGFDDISAADSLYPPLCTVRPHLTQLGRAAVQEALALLGVIIRPPAPRSHHGVDLIPATFVQRNSLGQTPRR</sequence>
<dbReference type="EMBL" id="JAAXZR010000002">
    <property type="protein sequence ID" value="NLT78692.1"/>
    <property type="molecule type" value="Genomic_DNA"/>
</dbReference>
<organism evidence="5 6">
    <name type="scientific">Bifidobacterium crudilactis</name>
    <dbReference type="NCBI Taxonomy" id="327277"/>
    <lineage>
        <taxon>Bacteria</taxon>
        <taxon>Bacillati</taxon>
        <taxon>Actinomycetota</taxon>
        <taxon>Actinomycetes</taxon>
        <taxon>Bifidobacteriales</taxon>
        <taxon>Bifidobacteriaceae</taxon>
        <taxon>Bifidobacterium</taxon>
    </lineage>
</organism>
<dbReference type="PANTHER" id="PTHR30146">
    <property type="entry name" value="LACI-RELATED TRANSCRIPTIONAL REPRESSOR"/>
    <property type="match status" value="1"/>
</dbReference>